<dbReference type="InterPro" id="IPR018078">
    <property type="entry name" value="DNA-binding_RecF_CS"/>
</dbReference>
<accession>A0A060RBH9</accession>
<dbReference type="HAMAP" id="MF_00365">
    <property type="entry name" value="RecF"/>
    <property type="match status" value="1"/>
</dbReference>
<evidence type="ECO:0000256" key="1">
    <source>
        <dbReference type="ARBA" id="ARBA00004496"/>
    </source>
</evidence>
<evidence type="ECO:0000256" key="9">
    <source>
        <dbReference type="HAMAP-Rule" id="MF_00365"/>
    </source>
</evidence>
<gene>
    <name evidence="9" type="primary">recF</name>
    <name evidence="12" type="ORF">BN938_2871</name>
</gene>
<dbReference type="GO" id="GO:0005737">
    <property type="term" value="C:cytoplasm"/>
    <property type="evidence" value="ECO:0007669"/>
    <property type="project" value="UniProtKB-SubCell"/>
</dbReference>
<dbReference type="EMBL" id="HG934468">
    <property type="protein sequence ID" value="CDN32937.1"/>
    <property type="molecule type" value="Genomic_DNA"/>
</dbReference>
<keyword evidence="13" id="KW-1185">Reference proteome</keyword>
<evidence type="ECO:0000256" key="4">
    <source>
        <dbReference type="ARBA" id="ARBA00022490"/>
    </source>
</evidence>
<protein>
    <recommendedName>
        <fullName evidence="3 9">DNA replication and repair protein RecF</fullName>
    </recommendedName>
</protein>
<dbReference type="Gene3D" id="3.40.50.300">
    <property type="entry name" value="P-loop containing nucleotide triphosphate hydrolases"/>
    <property type="match status" value="1"/>
</dbReference>
<dbReference type="PANTHER" id="PTHR32182:SF0">
    <property type="entry name" value="DNA REPLICATION AND REPAIR PROTEIN RECF"/>
    <property type="match status" value="1"/>
</dbReference>
<dbReference type="KEGG" id="rbc:BN938_2871"/>
<evidence type="ECO:0000256" key="5">
    <source>
        <dbReference type="ARBA" id="ARBA00022705"/>
    </source>
</evidence>
<dbReference type="GO" id="GO:0005524">
    <property type="term" value="F:ATP binding"/>
    <property type="evidence" value="ECO:0007669"/>
    <property type="project" value="UniProtKB-UniRule"/>
</dbReference>
<feature type="binding site" evidence="9">
    <location>
        <begin position="30"/>
        <end position="37"/>
    </location>
    <ligand>
        <name>ATP</name>
        <dbReference type="ChEBI" id="CHEBI:30616"/>
    </ligand>
</feature>
<feature type="domain" description="RecF/RecN/SMC N-terminal" evidence="11">
    <location>
        <begin position="3"/>
        <end position="346"/>
    </location>
</feature>
<evidence type="ECO:0000256" key="7">
    <source>
        <dbReference type="ARBA" id="ARBA00022840"/>
    </source>
</evidence>
<dbReference type="Proteomes" id="UP000027616">
    <property type="component" value="Chromosome I"/>
</dbReference>
<evidence type="ECO:0000256" key="3">
    <source>
        <dbReference type="ARBA" id="ARBA00020170"/>
    </source>
</evidence>
<dbReference type="OrthoDB" id="9803889at2"/>
<evidence type="ECO:0000313" key="13">
    <source>
        <dbReference type="Proteomes" id="UP000027616"/>
    </source>
</evidence>
<reference evidence="12 13" key="1">
    <citation type="journal article" date="2015" name="Genome Announc.">
        <title>Complete Genome Sequence of the Novel Leech Symbiont Mucinivorans hirudinis M3T.</title>
        <authorList>
            <person name="Nelson M.C."/>
            <person name="Bomar L."/>
            <person name="Graf J."/>
        </authorList>
    </citation>
    <scope>NUCLEOTIDE SEQUENCE [LARGE SCALE GENOMIC DNA]</scope>
    <source>
        <strain evidence="13">M3</strain>
    </source>
</reference>
<dbReference type="InterPro" id="IPR027417">
    <property type="entry name" value="P-loop_NTPase"/>
</dbReference>
<keyword evidence="9 10" id="KW-0742">SOS response</keyword>
<dbReference type="GO" id="GO:0003697">
    <property type="term" value="F:single-stranded DNA binding"/>
    <property type="evidence" value="ECO:0007669"/>
    <property type="project" value="UniProtKB-UniRule"/>
</dbReference>
<dbReference type="GO" id="GO:0009432">
    <property type="term" value="P:SOS response"/>
    <property type="evidence" value="ECO:0007669"/>
    <property type="project" value="UniProtKB-UniRule"/>
</dbReference>
<keyword evidence="6 9" id="KW-0547">Nucleotide-binding</keyword>
<keyword evidence="4 9" id="KW-0963">Cytoplasm</keyword>
<dbReference type="InterPro" id="IPR042174">
    <property type="entry name" value="RecF_2"/>
</dbReference>
<sequence length="367" mass="41509">MVLERISILNFKNITQADLSFSANINCLLGNNGTGKTNLLDAVYYLSISKSAMNLTDGQCVTHGSDFFMVDGHYLVGEDERRENITCSFKKGSSGKVLKRNGKEYERMADHIGVLPIVMVSPADTALINESADERRRFLNGFLSQIERDYLGALVRYNHLLAERNKILKSGGGYYADVLTIVNVQLADVAAVIFAKRKEFIDKLSPIVSGYYRAISDDREDVSITYKSDLFEAPLEELLEKSAERDRIMGHTTVGVHRDDLVMKILDYPIRKYGSQGQQKCILIAMKLAQFEIIKQVTGLRAIMLLDDVFDKLDFLRVERLMEIVSGDHFGQIFLTDSNKVRIENIIRQINTNHRIFTVEAGDFTEI</sequence>
<comment type="similarity">
    <text evidence="2 9 10">Belongs to the RecF family.</text>
</comment>
<evidence type="ECO:0000256" key="2">
    <source>
        <dbReference type="ARBA" id="ARBA00008016"/>
    </source>
</evidence>
<keyword evidence="8 9" id="KW-0238">DNA-binding</keyword>
<dbReference type="HOGENOM" id="CLU_040267_0_1_10"/>
<dbReference type="PROSITE" id="PS00618">
    <property type="entry name" value="RECF_2"/>
    <property type="match status" value="1"/>
</dbReference>
<keyword evidence="9 10" id="KW-0234">DNA repair</keyword>
<dbReference type="SUPFAM" id="SSF52540">
    <property type="entry name" value="P-loop containing nucleoside triphosphate hydrolases"/>
    <property type="match status" value="1"/>
</dbReference>
<evidence type="ECO:0000256" key="8">
    <source>
        <dbReference type="ARBA" id="ARBA00023125"/>
    </source>
</evidence>
<comment type="subcellular location">
    <subcellularLocation>
        <location evidence="1 9 10">Cytoplasm</location>
    </subcellularLocation>
</comment>
<comment type="function">
    <text evidence="9 10">The RecF protein is involved in DNA metabolism; it is required for DNA replication and normal SOS inducibility. RecF binds preferentially to single-stranded, linear DNA. It also seems to bind ATP.</text>
</comment>
<dbReference type="Gene3D" id="1.20.1050.90">
    <property type="entry name" value="RecF/RecN/SMC, N-terminal domain"/>
    <property type="match status" value="1"/>
</dbReference>
<name>A0A060RBH9_9BACT</name>
<keyword evidence="5 9" id="KW-0235">DNA replication</keyword>
<proteinExistence type="inferred from homology"/>
<dbReference type="PANTHER" id="PTHR32182">
    <property type="entry name" value="DNA REPLICATION AND REPAIR PROTEIN RECF"/>
    <property type="match status" value="1"/>
</dbReference>
<organism evidence="12 13">
    <name type="scientific">Mucinivorans hirudinis</name>
    <dbReference type="NCBI Taxonomy" id="1433126"/>
    <lineage>
        <taxon>Bacteria</taxon>
        <taxon>Pseudomonadati</taxon>
        <taxon>Bacteroidota</taxon>
        <taxon>Bacteroidia</taxon>
        <taxon>Bacteroidales</taxon>
        <taxon>Rikenellaceae</taxon>
        <taxon>Mucinivorans</taxon>
    </lineage>
</organism>
<dbReference type="GO" id="GO:0006302">
    <property type="term" value="P:double-strand break repair"/>
    <property type="evidence" value="ECO:0007669"/>
    <property type="project" value="TreeGrafter"/>
</dbReference>
<dbReference type="AlphaFoldDB" id="A0A060RBH9"/>
<evidence type="ECO:0000259" key="11">
    <source>
        <dbReference type="Pfam" id="PF02463"/>
    </source>
</evidence>
<dbReference type="eggNOG" id="COG1195">
    <property type="taxonomic scope" value="Bacteria"/>
</dbReference>
<dbReference type="Pfam" id="PF02463">
    <property type="entry name" value="SMC_N"/>
    <property type="match status" value="1"/>
</dbReference>
<evidence type="ECO:0000256" key="6">
    <source>
        <dbReference type="ARBA" id="ARBA00022741"/>
    </source>
</evidence>
<keyword evidence="7 9" id="KW-0067">ATP-binding</keyword>
<dbReference type="STRING" id="1433126.BN938_2871"/>
<dbReference type="GO" id="GO:0006260">
    <property type="term" value="P:DNA replication"/>
    <property type="evidence" value="ECO:0007669"/>
    <property type="project" value="UniProtKB-UniRule"/>
</dbReference>
<keyword evidence="9 10" id="KW-0227">DNA damage</keyword>
<dbReference type="GO" id="GO:0000731">
    <property type="term" value="P:DNA synthesis involved in DNA repair"/>
    <property type="evidence" value="ECO:0007669"/>
    <property type="project" value="TreeGrafter"/>
</dbReference>
<evidence type="ECO:0000256" key="10">
    <source>
        <dbReference type="RuleBase" id="RU000578"/>
    </source>
</evidence>
<dbReference type="PROSITE" id="PS00617">
    <property type="entry name" value="RECF_1"/>
    <property type="match status" value="1"/>
</dbReference>
<dbReference type="InterPro" id="IPR003395">
    <property type="entry name" value="RecF/RecN/SMC_N"/>
</dbReference>
<dbReference type="NCBIfam" id="TIGR00611">
    <property type="entry name" value="recf"/>
    <property type="match status" value="1"/>
</dbReference>
<dbReference type="PATRIC" id="fig|1433126.3.peg.2841"/>
<dbReference type="InterPro" id="IPR001238">
    <property type="entry name" value="DNA-binding_RecF"/>
</dbReference>
<evidence type="ECO:0000313" key="12">
    <source>
        <dbReference type="EMBL" id="CDN32937.1"/>
    </source>
</evidence>